<dbReference type="PANTHER" id="PTHR32024:SF2">
    <property type="entry name" value="TRK SYSTEM POTASSIUM UPTAKE PROTEIN TRKG-RELATED"/>
    <property type="match status" value="1"/>
</dbReference>
<name>A0A9J6QXZ1_9FIRM</name>
<dbReference type="EMBL" id="JAOSHN010000009">
    <property type="protein sequence ID" value="MCU7380359.1"/>
    <property type="molecule type" value="Genomic_DNA"/>
</dbReference>
<keyword evidence="4" id="KW-1003">Cell membrane</keyword>
<keyword evidence="6" id="KW-0633">Potassium transport</keyword>
<evidence type="ECO:0000256" key="2">
    <source>
        <dbReference type="ARBA" id="ARBA00009137"/>
    </source>
</evidence>
<dbReference type="GO" id="GO:0005886">
    <property type="term" value="C:plasma membrane"/>
    <property type="evidence" value="ECO:0007669"/>
    <property type="project" value="UniProtKB-SubCell"/>
</dbReference>
<evidence type="ECO:0000256" key="1">
    <source>
        <dbReference type="ARBA" id="ARBA00004429"/>
    </source>
</evidence>
<evidence type="ECO:0000256" key="10">
    <source>
        <dbReference type="ARBA" id="ARBA00023065"/>
    </source>
</evidence>
<feature type="binding site" evidence="12">
    <location>
        <position position="118"/>
    </location>
    <ligand>
        <name>K(+)</name>
        <dbReference type="ChEBI" id="CHEBI:29103"/>
    </ligand>
</feature>
<evidence type="ECO:0000256" key="11">
    <source>
        <dbReference type="ARBA" id="ARBA00023136"/>
    </source>
</evidence>
<keyword evidence="3" id="KW-0813">Transport</keyword>
<feature type="binding site" evidence="12">
    <location>
        <position position="439"/>
    </location>
    <ligand>
        <name>K(+)</name>
        <dbReference type="ChEBI" id="CHEBI:29103"/>
    </ligand>
</feature>
<evidence type="ECO:0000256" key="4">
    <source>
        <dbReference type="ARBA" id="ARBA00022475"/>
    </source>
</evidence>
<dbReference type="AlphaFoldDB" id="A0A9J6QXZ1"/>
<evidence type="ECO:0000256" key="6">
    <source>
        <dbReference type="ARBA" id="ARBA00022538"/>
    </source>
</evidence>
<keyword evidence="10" id="KW-0406">Ion transport</keyword>
<evidence type="ECO:0000256" key="7">
    <source>
        <dbReference type="ARBA" id="ARBA00022692"/>
    </source>
</evidence>
<keyword evidence="11 13" id="KW-0472">Membrane</keyword>
<gene>
    <name evidence="14" type="ORF">OBO34_18700</name>
</gene>
<feature type="transmembrane region" description="Helical" evidence="13">
    <location>
        <begin position="339"/>
        <end position="367"/>
    </location>
</feature>
<dbReference type="Proteomes" id="UP001065549">
    <property type="component" value="Unassembled WGS sequence"/>
</dbReference>
<dbReference type="Pfam" id="PF02386">
    <property type="entry name" value="TrkH"/>
    <property type="match status" value="1"/>
</dbReference>
<keyword evidence="12" id="KW-0479">Metal-binding</keyword>
<feature type="transmembrane region" description="Helical" evidence="13">
    <location>
        <begin position="462"/>
        <end position="482"/>
    </location>
</feature>
<reference evidence="14" key="1">
    <citation type="submission" date="2022-09" db="EMBL/GenBank/DDBJ databases">
        <title>Culturomic study of gut microbiota in children with autism spectrum disorder.</title>
        <authorList>
            <person name="Efimov B.A."/>
            <person name="Chaplin A.V."/>
            <person name="Sokolova S.R."/>
            <person name="Pikina A.P."/>
            <person name="Korzhanova M."/>
            <person name="Belova V."/>
            <person name="Korostin D."/>
        </authorList>
    </citation>
    <scope>NUCLEOTIDE SEQUENCE</scope>
    <source>
        <strain evidence="14">ASD5510</strain>
    </source>
</reference>
<accession>A0A9J6QXZ1</accession>
<dbReference type="InterPro" id="IPR003445">
    <property type="entry name" value="Cat_transpt"/>
</dbReference>
<feature type="transmembrane region" description="Helical" evidence="13">
    <location>
        <begin position="397"/>
        <end position="419"/>
    </location>
</feature>
<keyword evidence="5" id="KW-0997">Cell inner membrane</keyword>
<feature type="transmembrane region" description="Helical" evidence="13">
    <location>
        <begin position="12"/>
        <end position="37"/>
    </location>
</feature>
<dbReference type="PANTHER" id="PTHR32024">
    <property type="entry name" value="TRK SYSTEM POTASSIUM UPTAKE PROTEIN TRKG-RELATED"/>
    <property type="match status" value="1"/>
</dbReference>
<feature type="transmembrane region" description="Helical" evidence="13">
    <location>
        <begin position="76"/>
        <end position="97"/>
    </location>
</feature>
<feature type="transmembrane region" description="Helical" evidence="13">
    <location>
        <begin position="188"/>
        <end position="206"/>
    </location>
</feature>
<feature type="transmembrane region" description="Helical" evidence="13">
    <location>
        <begin position="241"/>
        <end position="260"/>
    </location>
</feature>
<comment type="similarity">
    <text evidence="2">Belongs to the TrkH potassium transport family.</text>
</comment>
<keyword evidence="7 13" id="KW-0812">Transmembrane</keyword>
<protein>
    <submittedName>
        <fullName evidence="14">TrkH family potassium uptake protein</fullName>
    </submittedName>
</protein>
<evidence type="ECO:0000256" key="3">
    <source>
        <dbReference type="ARBA" id="ARBA00022448"/>
    </source>
</evidence>
<proteinExistence type="inferred from homology"/>
<dbReference type="PIRSF" id="PIRSF006247">
    <property type="entry name" value="TrkH"/>
    <property type="match status" value="1"/>
</dbReference>
<evidence type="ECO:0000256" key="8">
    <source>
        <dbReference type="ARBA" id="ARBA00022958"/>
    </source>
</evidence>
<keyword evidence="15" id="KW-1185">Reference proteome</keyword>
<feature type="transmembrane region" description="Helical" evidence="13">
    <location>
        <begin position="43"/>
        <end position="64"/>
    </location>
</feature>
<evidence type="ECO:0000256" key="12">
    <source>
        <dbReference type="PIRSR" id="PIRSR006247-1"/>
    </source>
</evidence>
<dbReference type="GO" id="GO:0046872">
    <property type="term" value="F:metal ion binding"/>
    <property type="evidence" value="ECO:0007669"/>
    <property type="project" value="UniProtKB-KW"/>
</dbReference>
<evidence type="ECO:0000313" key="14">
    <source>
        <dbReference type="EMBL" id="MCU7380359.1"/>
    </source>
</evidence>
<feature type="transmembrane region" description="Helical" evidence="13">
    <location>
        <begin position="138"/>
        <end position="158"/>
    </location>
</feature>
<feature type="binding site" evidence="12">
    <location>
        <position position="117"/>
    </location>
    <ligand>
        <name>K(+)</name>
        <dbReference type="ChEBI" id="CHEBI:29103"/>
    </ligand>
</feature>
<keyword evidence="9 13" id="KW-1133">Transmembrane helix</keyword>
<dbReference type="InterPro" id="IPR004772">
    <property type="entry name" value="TrkH"/>
</dbReference>
<organism evidence="14 15">
    <name type="scientific">Hominibacterium faecale</name>
    <dbReference type="NCBI Taxonomy" id="2839743"/>
    <lineage>
        <taxon>Bacteria</taxon>
        <taxon>Bacillati</taxon>
        <taxon>Bacillota</taxon>
        <taxon>Clostridia</taxon>
        <taxon>Peptostreptococcales</taxon>
        <taxon>Anaerovoracaceae</taxon>
        <taxon>Hominibacterium</taxon>
    </lineage>
</organism>
<comment type="subcellular location">
    <subcellularLocation>
        <location evidence="1">Cell inner membrane</location>
        <topology evidence="1">Multi-pass membrane protein</topology>
    </subcellularLocation>
</comment>
<dbReference type="GO" id="GO:0015379">
    <property type="term" value="F:potassium:chloride symporter activity"/>
    <property type="evidence" value="ECO:0007669"/>
    <property type="project" value="InterPro"/>
</dbReference>
<evidence type="ECO:0000256" key="5">
    <source>
        <dbReference type="ARBA" id="ARBA00022519"/>
    </source>
</evidence>
<dbReference type="RefSeq" id="WP_253021075.1">
    <property type="nucleotide sequence ID" value="NZ_JAOSHN010000009.1"/>
</dbReference>
<keyword evidence="8 12" id="KW-0630">Potassium</keyword>
<sequence length="491" mass="53736">MSFNTALNYQAIVKILGVITLIVGISMLPALFCAHLYNEPGNFKAILISAVITISAGILVVLFIRPVKAKFRAREGYLVVALCWIIASLFGTLPYYLSDFTGSFIDGFFESTAGFTTTGCTSIGAETMPHSLLMWKAISHWLGGMGILVFVISILPALGINGQLIVRAEAPGPVLEKMAVRMSDSAKILYLMYFSFTVIEFVLLALSPSMTPFDALINTMGSISTGGLLAHPDGIAYYDSIYVEVVIGVFTILASVNFVLYHYAIKRKWKYVLKDIELRAFLRILIGAVILCTLGLYFLGHYPSLGKALRDSFFQVVSVATTSGYSSADYTLWPALCQLILFTLMFIGGCAASTCGSIKVIRIVVFLKLIGRGFYKRIHPRSVVAVKLRGKAVPAPVVSSITVFILMYMGLFLFSSLILSLQNLDLETTITTSAAMLSNTGMAFGQVGALGNYSMFGDGLKLYLSLLMIVGRLELFTIVILFTRNFWGRDR</sequence>
<evidence type="ECO:0000256" key="9">
    <source>
        <dbReference type="ARBA" id="ARBA00022989"/>
    </source>
</evidence>
<feature type="transmembrane region" description="Helical" evidence="13">
    <location>
        <begin position="280"/>
        <end position="300"/>
    </location>
</feature>
<feature type="binding site" evidence="12">
    <location>
        <position position="322"/>
    </location>
    <ligand>
        <name>K(+)</name>
        <dbReference type="ChEBI" id="CHEBI:29103"/>
    </ligand>
</feature>
<evidence type="ECO:0000313" key="15">
    <source>
        <dbReference type="Proteomes" id="UP001065549"/>
    </source>
</evidence>
<evidence type="ECO:0000256" key="13">
    <source>
        <dbReference type="SAM" id="Phobius"/>
    </source>
</evidence>
<comment type="caution">
    <text evidence="14">The sequence shown here is derived from an EMBL/GenBank/DDBJ whole genome shotgun (WGS) entry which is preliminary data.</text>
</comment>
<feature type="binding site" evidence="12">
    <location>
        <position position="226"/>
    </location>
    <ligand>
        <name>K(+)</name>
        <dbReference type="ChEBI" id="CHEBI:29103"/>
    </ligand>
</feature>